<dbReference type="PANTHER" id="PTHR13763:SF0">
    <property type="entry name" value="BREAST CANCER TYPE 1 SUSCEPTIBILITY PROTEIN"/>
    <property type="match status" value="1"/>
</dbReference>
<dbReference type="GO" id="GO:0070531">
    <property type="term" value="C:BRCA1-A complex"/>
    <property type="evidence" value="ECO:0007669"/>
    <property type="project" value="TreeGrafter"/>
</dbReference>
<sequence length="499" mass="56030">MEECTARGSQKSEEVFSDSDIDLIETTPQKKTCNDKLFLSESLQNRHSVSITTPIKFIPPEDSADVIFATNAATYLNKTFDPPTEFQDDNIDVPVTGSYTNLLSTNNFDTILPILDIEKVDEGSDLDETLTNVNIKRCTLSAKQKNVPQHTRLLTNDKTEITDQKDVTKQILHNQRNKHVDNISLKQRNVKDLNPIEIALKSNYTPLEIVPAKLQSKQMLNLCNLTPKKQESILRYMSNKTNPNEKSVKVSIQSANCIHEPRIACTRLSKDQFIAVSALTNRKLATYSNLFDSSVTHMIVSVNDKNCIHDHTMKFVSAVAAGIWVVSFKWIQECLSQNKIVQEEPYEALDVSGVPGPKIARLKIKPPLLKDFLIYVAASSLSVKKSDVEDVIHMLGGKTVSTLEALVGEFGIRLIISEAKVTQEFGMYETWLETLKVATVDIEWLSRSVGQYQLLSLKPFALCSDDNFADLGYPEELLVDTPFSFSQMYITIKISENSI</sequence>
<dbReference type="GO" id="GO:0004842">
    <property type="term" value="F:ubiquitin-protein transferase activity"/>
    <property type="evidence" value="ECO:0007669"/>
    <property type="project" value="TreeGrafter"/>
</dbReference>
<dbReference type="Gene3D" id="3.40.50.10190">
    <property type="entry name" value="BRCT domain"/>
    <property type="match status" value="2"/>
</dbReference>
<keyword evidence="8" id="KW-1185">Reference proteome</keyword>
<keyword evidence="5" id="KW-0539">Nucleus</keyword>
<dbReference type="AlphaFoldDB" id="A0AAW1JX89"/>
<dbReference type="Pfam" id="PF00533">
    <property type="entry name" value="BRCT"/>
    <property type="match status" value="1"/>
</dbReference>
<comment type="caution">
    <text evidence="7">The sequence shown here is derived from an EMBL/GenBank/DDBJ whole genome shotgun (WGS) entry which is preliminary data.</text>
</comment>
<dbReference type="PANTHER" id="PTHR13763">
    <property type="entry name" value="BREAST CANCER TYPE 1 SUSCEPTIBILITY PROTEIN BRCA1"/>
    <property type="match status" value="1"/>
</dbReference>
<evidence type="ECO:0000256" key="5">
    <source>
        <dbReference type="ARBA" id="ARBA00023242"/>
    </source>
</evidence>
<proteinExistence type="predicted"/>
<evidence type="ECO:0000313" key="7">
    <source>
        <dbReference type="EMBL" id="KAK9709071.1"/>
    </source>
</evidence>
<evidence type="ECO:0000256" key="3">
    <source>
        <dbReference type="ARBA" id="ARBA00022763"/>
    </source>
</evidence>
<keyword evidence="4" id="KW-0234">DNA repair</keyword>
<evidence type="ECO:0000259" key="6">
    <source>
        <dbReference type="PROSITE" id="PS50172"/>
    </source>
</evidence>
<dbReference type="PROSITE" id="PS50172">
    <property type="entry name" value="BRCT"/>
    <property type="match status" value="2"/>
</dbReference>
<reference evidence="7 8" key="1">
    <citation type="journal article" date="2024" name="BMC Genomics">
        <title>De novo assembly and annotation of Popillia japonica's genome with initial clues to its potential as an invasive pest.</title>
        <authorList>
            <person name="Cucini C."/>
            <person name="Boschi S."/>
            <person name="Funari R."/>
            <person name="Cardaioli E."/>
            <person name="Iannotti N."/>
            <person name="Marturano G."/>
            <person name="Paoli F."/>
            <person name="Bruttini M."/>
            <person name="Carapelli A."/>
            <person name="Frati F."/>
            <person name="Nardi F."/>
        </authorList>
    </citation>
    <scope>NUCLEOTIDE SEQUENCE [LARGE SCALE GENOMIC DNA]</scope>
    <source>
        <strain evidence="7">DMR45628</strain>
    </source>
</reference>
<feature type="domain" description="BRCT" evidence="6">
    <location>
        <begin position="285"/>
        <end position="348"/>
    </location>
</feature>
<protein>
    <recommendedName>
        <fullName evidence="6">BRCT domain-containing protein</fullName>
    </recommendedName>
</protein>
<dbReference type="GO" id="GO:0045944">
    <property type="term" value="P:positive regulation of transcription by RNA polymerase II"/>
    <property type="evidence" value="ECO:0007669"/>
    <property type="project" value="TreeGrafter"/>
</dbReference>
<dbReference type="InterPro" id="IPR031099">
    <property type="entry name" value="BRCA1-associated"/>
</dbReference>
<organism evidence="7 8">
    <name type="scientific">Popillia japonica</name>
    <name type="common">Japanese beetle</name>
    <dbReference type="NCBI Taxonomy" id="7064"/>
    <lineage>
        <taxon>Eukaryota</taxon>
        <taxon>Metazoa</taxon>
        <taxon>Ecdysozoa</taxon>
        <taxon>Arthropoda</taxon>
        <taxon>Hexapoda</taxon>
        <taxon>Insecta</taxon>
        <taxon>Pterygota</taxon>
        <taxon>Neoptera</taxon>
        <taxon>Endopterygota</taxon>
        <taxon>Coleoptera</taxon>
        <taxon>Polyphaga</taxon>
        <taxon>Scarabaeiformia</taxon>
        <taxon>Scarabaeidae</taxon>
        <taxon>Rutelinae</taxon>
        <taxon>Popillia</taxon>
    </lineage>
</organism>
<gene>
    <name evidence="7" type="ORF">QE152_g26809</name>
</gene>
<feature type="domain" description="BRCT" evidence="6">
    <location>
        <begin position="364"/>
        <end position="462"/>
    </location>
</feature>
<dbReference type="GO" id="GO:0000724">
    <property type="term" value="P:double-strand break repair via homologous recombination"/>
    <property type="evidence" value="ECO:0007669"/>
    <property type="project" value="TreeGrafter"/>
</dbReference>
<comment type="subcellular location">
    <subcellularLocation>
        <location evidence="1">Nucleus</location>
    </subcellularLocation>
</comment>
<dbReference type="Proteomes" id="UP001458880">
    <property type="component" value="Unassembled WGS sequence"/>
</dbReference>
<dbReference type="GO" id="GO:0031436">
    <property type="term" value="C:BRCA1-BARD1 complex"/>
    <property type="evidence" value="ECO:0007669"/>
    <property type="project" value="TreeGrafter"/>
</dbReference>
<name>A0AAW1JX89_POPJA</name>
<evidence type="ECO:0000313" key="8">
    <source>
        <dbReference type="Proteomes" id="UP001458880"/>
    </source>
</evidence>
<dbReference type="InterPro" id="IPR036420">
    <property type="entry name" value="BRCT_dom_sf"/>
</dbReference>
<dbReference type="SUPFAM" id="SSF52113">
    <property type="entry name" value="BRCT domain"/>
    <property type="match status" value="2"/>
</dbReference>
<keyword evidence="2" id="KW-0677">Repeat</keyword>
<accession>A0AAW1JX89</accession>
<dbReference type="EMBL" id="JASPKY010000317">
    <property type="protein sequence ID" value="KAK9709071.1"/>
    <property type="molecule type" value="Genomic_DNA"/>
</dbReference>
<evidence type="ECO:0000256" key="1">
    <source>
        <dbReference type="ARBA" id="ARBA00004123"/>
    </source>
</evidence>
<evidence type="ECO:0000256" key="2">
    <source>
        <dbReference type="ARBA" id="ARBA00022737"/>
    </source>
</evidence>
<dbReference type="InterPro" id="IPR001357">
    <property type="entry name" value="BRCT_dom"/>
</dbReference>
<keyword evidence="3" id="KW-0227">DNA damage</keyword>
<evidence type="ECO:0000256" key="4">
    <source>
        <dbReference type="ARBA" id="ARBA00023204"/>
    </source>
</evidence>